<evidence type="ECO:0000256" key="3">
    <source>
        <dbReference type="ARBA" id="ARBA00023163"/>
    </source>
</evidence>
<dbReference type="Gene3D" id="3.40.50.2300">
    <property type="match status" value="2"/>
</dbReference>
<keyword evidence="1" id="KW-0805">Transcription regulation</keyword>
<dbReference type="Proteomes" id="UP000654108">
    <property type="component" value="Unassembled WGS sequence"/>
</dbReference>
<sequence>MQAVAERANVSPSTVSLYLRRPEAVAAATGQAITGAIDELGYVPNLVAGGLAAAASRAVSIIVPSVRNAFFAETVAAMQAELGKERLQVMLGHSEYSDREEESLVRTALSWAPSAIVLTGQSHSAGTRKILAAGNTPVVEIWELGGQSIDMTIGFSHDKVGRTAAEYLVGRGRRQLAFLGARMQEDRRANTRAQGFVQEALRLAGLHAEIIGNPARAGVELGALLLGQALERVPDIDGIACSNDHIALGVLFECQRRGISVPGDIAVVGFGDLDFAGSCIPTLTTIRPPGDLIGTEAARVIINHVRGDRSDSHCVIDTGFRLVERQSA</sequence>
<proteinExistence type="predicted"/>
<dbReference type="CDD" id="cd01575">
    <property type="entry name" value="PBP1_GntR"/>
    <property type="match status" value="1"/>
</dbReference>
<dbReference type="PANTHER" id="PTHR30146:SF33">
    <property type="entry name" value="TRANSCRIPTIONAL REGULATOR"/>
    <property type="match status" value="1"/>
</dbReference>
<feature type="domain" description="HTH lacI-type" evidence="4">
    <location>
        <begin position="1"/>
        <end position="53"/>
    </location>
</feature>
<dbReference type="InterPro" id="IPR000843">
    <property type="entry name" value="HTH_LacI"/>
</dbReference>
<keyword evidence="2 5" id="KW-0238">DNA-binding</keyword>
<evidence type="ECO:0000256" key="2">
    <source>
        <dbReference type="ARBA" id="ARBA00023125"/>
    </source>
</evidence>
<evidence type="ECO:0000313" key="6">
    <source>
        <dbReference type="Proteomes" id="UP000654108"/>
    </source>
</evidence>
<dbReference type="Pfam" id="PF13377">
    <property type="entry name" value="Peripla_BP_3"/>
    <property type="match status" value="1"/>
</dbReference>
<dbReference type="PANTHER" id="PTHR30146">
    <property type="entry name" value="LACI-RELATED TRANSCRIPTIONAL REPRESSOR"/>
    <property type="match status" value="1"/>
</dbReference>
<dbReference type="InterPro" id="IPR046335">
    <property type="entry name" value="LacI/GalR-like_sensor"/>
</dbReference>
<reference evidence="5" key="1">
    <citation type="submission" date="2020-09" db="EMBL/GenBank/DDBJ databases">
        <title>Genome seq and assembly of Devosia sp.</title>
        <authorList>
            <person name="Chhetri G."/>
        </authorList>
    </citation>
    <scope>NUCLEOTIDE SEQUENCE</scope>
    <source>
        <strain evidence="5">PTR5</strain>
    </source>
</reference>
<evidence type="ECO:0000256" key="1">
    <source>
        <dbReference type="ARBA" id="ARBA00023015"/>
    </source>
</evidence>
<dbReference type="InterPro" id="IPR028082">
    <property type="entry name" value="Peripla_BP_I"/>
</dbReference>
<dbReference type="AlphaFoldDB" id="A0A927ISV5"/>
<dbReference type="GO" id="GO:0003700">
    <property type="term" value="F:DNA-binding transcription factor activity"/>
    <property type="evidence" value="ECO:0007669"/>
    <property type="project" value="TreeGrafter"/>
</dbReference>
<dbReference type="SMART" id="SM00354">
    <property type="entry name" value="HTH_LACI"/>
    <property type="match status" value="1"/>
</dbReference>
<name>A0A927ISV5_9HYPH</name>
<evidence type="ECO:0000259" key="4">
    <source>
        <dbReference type="PROSITE" id="PS50932"/>
    </source>
</evidence>
<evidence type="ECO:0000313" key="5">
    <source>
        <dbReference type="EMBL" id="MBD8065899.1"/>
    </source>
</evidence>
<dbReference type="SUPFAM" id="SSF53822">
    <property type="entry name" value="Periplasmic binding protein-like I"/>
    <property type="match status" value="1"/>
</dbReference>
<dbReference type="EMBL" id="JACYFU010000002">
    <property type="protein sequence ID" value="MBD8065899.1"/>
    <property type="molecule type" value="Genomic_DNA"/>
</dbReference>
<accession>A0A927ISV5</accession>
<dbReference type="GO" id="GO:0000976">
    <property type="term" value="F:transcription cis-regulatory region binding"/>
    <property type="evidence" value="ECO:0007669"/>
    <property type="project" value="TreeGrafter"/>
</dbReference>
<gene>
    <name evidence="5" type="ORF">IC608_10465</name>
</gene>
<dbReference type="CDD" id="cd01392">
    <property type="entry name" value="HTH_LacI"/>
    <property type="match status" value="1"/>
</dbReference>
<organism evidence="5 6">
    <name type="scientific">Devosia oryzisoli</name>
    <dbReference type="NCBI Taxonomy" id="2774138"/>
    <lineage>
        <taxon>Bacteria</taxon>
        <taxon>Pseudomonadati</taxon>
        <taxon>Pseudomonadota</taxon>
        <taxon>Alphaproteobacteria</taxon>
        <taxon>Hyphomicrobiales</taxon>
        <taxon>Devosiaceae</taxon>
        <taxon>Devosia</taxon>
    </lineage>
</organism>
<dbReference type="Gene3D" id="1.10.260.40">
    <property type="entry name" value="lambda repressor-like DNA-binding domains"/>
    <property type="match status" value="1"/>
</dbReference>
<comment type="caution">
    <text evidence="5">The sequence shown here is derived from an EMBL/GenBank/DDBJ whole genome shotgun (WGS) entry which is preliminary data.</text>
</comment>
<protein>
    <submittedName>
        <fullName evidence="5">LacI family DNA-binding transcriptional regulator</fullName>
    </submittedName>
</protein>
<dbReference type="InterPro" id="IPR010982">
    <property type="entry name" value="Lambda_DNA-bd_dom_sf"/>
</dbReference>
<keyword evidence="6" id="KW-1185">Reference proteome</keyword>
<dbReference type="Pfam" id="PF00356">
    <property type="entry name" value="LacI"/>
    <property type="match status" value="1"/>
</dbReference>
<dbReference type="PROSITE" id="PS50932">
    <property type="entry name" value="HTH_LACI_2"/>
    <property type="match status" value="1"/>
</dbReference>
<keyword evidence="3" id="KW-0804">Transcription</keyword>
<dbReference type="SUPFAM" id="SSF47413">
    <property type="entry name" value="lambda repressor-like DNA-binding domains"/>
    <property type="match status" value="1"/>
</dbReference>